<protein>
    <submittedName>
        <fullName evidence="1">DUF4177 domain-containing protein</fullName>
    </submittedName>
</protein>
<reference evidence="1" key="1">
    <citation type="submission" date="2024-05" db="EMBL/GenBank/DDBJ databases">
        <authorList>
            <person name="Jung D.-H."/>
        </authorList>
    </citation>
    <scope>NUCLEOTIDE SEQUENCE</scope>
    <source>
        <strain evidence="1">JA-25</strain>
    </source>
</reference>
<dbReference type="Proteomes" id="UP000606008">
    <property type="component" value="Unassembled WGS sequence"/>
</dbReference>
<evidence type="ECO:0000313" key="2">
    <source>
        <dbReference type="Proteomes" id="UP000606008"/>
    </source>
</evidence>
<evidence type="ECO:0000313" key="1">
    <source>
        <dbReference type="EMBL" id="NID10474.1"/>
    </source>
</evidence>
<comment type="caution">
    <text evidence="1">The sequence shown here is derived from an EMBL/GenBank/DDBJ whole genome shotgun (WGS) entry which is preliminary data.</text>
</comment>
<gene>
    <name evidence="1" type="ORF">F7231_09845</name>
</gene>
<dbReference type="RefSeq" id="WP_085410895.1">
    <property type="nucleotide sequence ID" value="NZ_WAEL01000003.1"/>
</dbReference>
<keyword evidence="2" id="KW-1185">Reference proteome</keyword>
<organism evidence="1 2">
    <name type="scientific">Fibrivirga algicola</name>
    <dbReference type="NCBI Taxonomy" id="2950420"/>
    <lineage>
        <taxon>Bacteria</taxon>
        <taxon>Pseudomonadati</taxon>
        <taxon>Bacteroidota</taxon>
        <taxon>Cytophagia</taxon>
        <taxon>Cytophagales</taxon>
        <taxon>Spirosomataceae</taxon>
        <taxon>Fibrivirga</taxon>
    </lineage>
</organism>
<sequence>MSKWEYLSFDLRVSELSEFHQKLNEFGDSGWEMVGMESIESKSIGLFDSGAATSIIVVVFKRPKE</sequence>
<dbReference type="EMBL" id="WAEL01000003">
    <property type="protein sequence ID" value="NID10474.1"/>
    <property type="molecule type" value="Genomic_DNA"/>
</dbReference>
<name>A0ABX0QE64_9BACT</name>
<accession>A0ABX0QE64</accession>
<proteinExistence type="predicted"/>